<evidence type="ECO:0000313" key="10">
    <source>
        <dbReference type="Proteomes" id="UP001232725"/>
    </source>
</evidence>
<dbReference type="InterPro" id="IPR036259">
    <property type="entry name" value="MFS_trans_sf"/>
</dbReference>
<organism evidence="9 10">
    <name type="scientific">Arthrobacter horti</name>
    <dbReference type="NCBI Taxonomy" id="3068273"/>
    <lineage>
        <taxon>Bacteria</taxon>
        <taxon>Bacillati</taxon>
        <taxon>Actinomycetota</taxon>
        <taxon>Actinomycetes</taxon>
        <taxon>Micrococcales</taxon>
        <taxon>Micrococcaceae</taxon>
        <taxon>Arthrobacter</taxon>
    </lineage>
</organism>
<dbReference type="InterPro" id="IPR011701">
    <property type="entry name" value="MFS"/>
</dbReference>
<feature type="transmembrane region" description="Helical" evidence="7">
    <location>
        <begin position="446"/>
        <end position="465"/>
    </location>
</feature>
<feature type="transmembrane region" description="Helical" evidence="7">
    <location>
        <begin position="345"/>
        <end position="363"/>
    </location>
</feature>
<feature type="transmembrane region" description="Helical" evidence="7">
    <location>
        <begin position="60"/>
        <end position="80"/>
    </location>
</feature>
<dbReference type="RefSeq" id="WP_305996159.1">
    <property type="nucleotide sequence ID" value="NZ_JAVALS010000004.1"/>
</dbReference>
<feature type="transmembrane region" description="Helical" evidence="7">
    <location>
        <begin position="280"/>
        <end position="301"/>
    </location>
</feature>
<evidence type="ECO:0000256" key="4">
    <source>
        <dbReference type="ARBA" id="ARBA00022692"/>
    </source>
</evidence>
<feature type="transmembrane region" description="Helical" evidence="7">
    <location>
        <begin position="179"/>
        <end position="201"/>
    </location>
</feature>
<dbReference type="Pfam" id="PF07690">
    <property type="entry name" value="MFS_1"/>
    <property type="match status" value="1"/>
</dbReference>
<protein>
    <submittedName>
        <fullName evidence="9">MFS transporter</fullName>
    </submittedName>
</protein>
<evidence type="ECO:0000256" key="1">
    <source>
        <dbReference type="ARBA" id="ARBA00004651"/>
    </source>
</evidence>
<evidence type="ECO:0000256" key="5">
    <source>
        <dbReference type="ARBA" id="ARBA00022989"/>
    </source>
</evidence>
<dbReference type="PANTHER" id="PTHR42718">
    <property type="entry name" value="MAJOR FACILITATOR SUPERFAMILY MULTIDRUG TRANSPORTER MFSC"/>
    <property type="match status" value="1"/>
</dbReference>
<dbReference type="Gene3D" id="1.20.1720.10">
    <property type="entry name" value="Multidrug resistance protein D"/>
    <property type="match status" value="1"/>
</dbReference>
<dbReference type="PROSITE" id="PS50850">
    <property type="entry name" value="MFS"/>
    <property type="match status" value="1"/>
</dbReference>
<evidence type="ECO:0000256" key="3">
    <source>
        <dbReference type="ARBA" id="ARBA00022475"/>
    </source>
</evidence>
<feature type="transmembrane region" description="Helical" evidence="7">
    <location>
        <begin position="213"/>
        <end position="231"/>
    </location>
</feature>
<evidence type="ECO:0000256" key="6">
    <source>
        <dbReference type="ARBA" id="ARBA00023136"/>
    </source>
</evidence>
<dbReference type="EMBL" id="JAVALS010000004">
    <property type="protein sequence ID" value="MDP5227109.1"/>
    <property type="molecule type" value="Genomic_DNA"/>
</dbReference>
<evidence type="ECO:0000259" key="8">
    <source>
        <dbReference type="PROSITE" id="PS50850"/>
    </source>
</evidence>
<feature type="transmembrane region" description="Helical" evidence="7">
    <location>
        <begin position="25"/>
        <end position="48"/>
    </location>
</feature>
<evidence type="ECO:0000313" key="9">
    <source>
        <dbReference type="EMBL" id="MDP5227109.1"/>
    </source>
</evidence>
<dbReference type="CDD" id="cd17321">
    <property type="entry name" value="MFS_MMR_MDR_like"/>
    <property type="match status" value="1"/>
</dbReference>
<evidence type="ECO:0000256" key="2">
    <source>
        <dbReference type="ARBA" id="ARBA00022448"/>
    </source>
</evidence>
<gene>
    <name evidence="9" type="ORF">Q9R02_08100</name>
</gene>
<dbReference type="PANTHER" id="PTHR42718:SF46">
    <property type="entry name" value="BLR6921 PROTEIN"/>
    <property type="match status" value="1"/>
</dbReference>
<reference evidence="9 10" key="1">
    <citation type="submission" date="2023-08" db="EMBL/GenBank/DDBJ databases">
        <title>Arthrobacter horti sp. nov., isolated from forest soil.</title>
        <authorList>
            <person name="Park M."/>
        </authorList>
    </citation>
    <scope>NUCLEOTIDE SEQUENCE [LARGE SCALE GENOMIC DNA]</scope>
    <source>
        <strain evidence="9 10">YJM1</strain>
    </source>
</reference>
<keyword evidence="4 7" id="KW-0812">Transmembrane</keyword>
<sequence length="470" mass="48657">MASLTDTPVIPAAATTSRTARRASLGLGLVMLAQLMLVLDATVVNVALPRIATDLHFSPAQLSWVLNAYALAFGGLLLLGGRVGDVLGRRRTFLAGVAVFTLFSLVGGVATDPLFLVIARAFQGVGAAFAAPSVLALITTSARDDHARNKALALFSAISSMGGALGLILGGILTSTGDWRWTLFINVPIGIVVLLTVPRLVQETPRQPGHFDILGAVTATGGAVAIVWALIQAADAGWSNPLTITGLALGALLLVALALTERRVPHPLLRPQLLRSPSRVAALAAMAATYAGMLAMFFLMVQYLEDARHYSPLITGLMFLPMPLGVFTMSRIVPRLVERFGAERLVNLGAAIRVAAFVPLTILGPGTPLAVVVAALAFTGVSAGLTFMPLTTLALRDVGSEEAGSASGLFQTMQQLGGAIGLAIVASVYAAVAVPGDFYPGGRAGFLAATVLSVIALASVLGLAFRRRAV</sequence>
<feature type="transmembrane region" description="Helical" evidence="7">
    <location>
        <begin position="416"/>
        <end position="434"/>
    </location>
</feature>
<feature type="transmembrane region" description="Helical" evidence="7">
    <location>
        <begin position="369"/>
        <end position="395"/>
    </location>
</feature>
<dbReference type="InterPro" id="IPR020846">
    <property type="entry name" value="MFS_dom"/>
</dbReference>
<dbReference type="Proteomes" id="UP001232725">
    <property type="component" value="Unassembled WGS sequence"/>
</dbReference>
<feature type="transmembrane region" description="Helical" evidence="7">
    <location>
        <begin position="151"/>
        <end position="173"/>
    </location>
</feature>
<accession>A0ABT9IND7</accession>
<keyword evidence="10" id="KW-1185">Reference proteome</keyword>
<feature type="domain" description="Major facilitator superfamily (MFS) profile" evidence="8">
    <location>
        <begin position="26"/>
        <end position="468"/>
    </location>
</feature>
<comment type="subcellular location">
    <subcellularLocation>
        <location evidence="1">Cell membrane</location>
        <topology evidence="1">Multi-pass membrane protein</topology>
    </subcellularLocation>
</comment>
<keyword evidence="6 7" id="KW-0472">Membrane</keyword>
<evidence type="ECO:0000256" key="7">
    <source>
        <dbReference type="SAM" id="Phobius"/>
    </source>
</evidence>
<name>A0ABT9IND7_9MICC</name>
<feature type="transmembrane region" description="Helical" evidence="7">
    <location>
        <begin position="313"/>
        <end position="333"/>
    </location>
</feature>
<dbReference type="Gene3D" id="1.20.1250.20">
    <property type="entry name" value="MFS general substrate transporter like domains"/>
    <property type="match status" value="1"/>
</dbReference>
<feature type="transmembrane region" description="Helical" evidence="7">
    <location>
        <begin position="92"/>
        <end position="111"/>
    </location>
</feature>
<keyword evidence="3" id="KW-1003">Cell membrane</keyword>
<feature type="transmembrane region" description="Helical" evidence="7">
    <location>
        <begin position="237"/>
        <end position="259"/>
    </location>
</feature>
<comment type="caution">
    <text evidence="9">The sequence shown here is derived from an EMBL/GenBank/DDBJ whole genome shotgun (WGS) entry which is preliminary data.</text>
</comment>
<dbReference type="SUPFAM" id="SSF103473">
    <property type="entry name" value="MFS general substrate transporter"/>
    <property type="match status" value="2"/>
</dbReference>
<keyword evidence="5 7" id="KW-1133">Transmembrane helix</keyword>
<proteinExistence type="predicted"/>
<keyword evidence="2" id="KW-0813">Transport</keyword>
<dbReference type="PRINTS" id="PR01036">
    <property type="entry name" value="TCRTETB"/>
</dbReference>
<feature type="transmembrane region" description="Helical" evidence="7">
    <location>
        <begin position="117"/>
        <end position="139"/>
    </location>
</feature>